<evidence type="ECO:0000256" key="1">
    <source>
        <dbReference type="ARBA" id="ARBA00022801"/>
    </source>
</evidence>
<dbReference type="CDD" id="cd01846">
    <property type="entry name" value="fatty_acyltransferase_like"/>
    <property type="match status" value="1"/>
</dbReference>
<sequence>MAACLVPAAASAAPPEELIIISGSLSDVGNYYAVHGSFGPPFADNRSTNGPNLDDYFAELLHFDNKPSMHLIGPVLGNNFAVFQSLARGHGPEDLPAQIQAYLNSHGGRANPKALHLLLIGGSDVIDALLNPNDTASSQILDQTVAGMENALRTLVNSGAKRIYAPNFTDLGYTPYALKTHSVARATRISREYNRKYAAMLDRFERRLHLQGRHDVELIRWDFFAYTHRLFRHIEDFGFTNSTQSCIDLIPSGGCQLDRFVFLSDFFPTSRTHQLFATAMAQNLIDRDRCRDNNGRFDTKGVCRNLLTGAAMTP</sequence>
<dbReference type="AlphaFoldDB" id="A0A974XXL2"/>
<protein>
    <submittedName>
        <fullName evidence="2">SGNH/GDSL hydrolase family protein</fullName>
    </submittedName>
</protein>
<dbReference type="EMBL" id="CP071518">
    <property type="protein sequence ID" value="QSX77639.1"/>
    <property type="molecule type" value="Genomic_DNA"/>
</dbReference>
<reference evidence="2 3" key="1">
    <citation type="submission" date="2021-03" db="EMBL/GenBank/DDBJ databases">
        <title>Lysobacter sp. nov. isolated from soil of gangwondo yeongwol, south Korea.</title>
        <authorList>
            <person name="Kim K.R."/>
            <person name="Kim K.H."/>
            <person name="Jeon C.O."/>
        </authorList>
    </citation>
    <scope>NUCLEOTIDE SEQUENCE [LARGE SCALE GENOMIC DNA]</scope>
    <source>
        <strain evidence="2 3">R19</strain>
    </source>
</reference>
<name>A0A974XXL2_9GAMM</name>
<dbReference type="RefSeq" id="WP_200612851.1">
    <property type="nucleotide sequence ID" value="NZ_CP071518.1"/>
</dbReference>
<keyword evidence="1 2" id="KW-0378">Hydrolase</keyword>
<dbReference type="Proteomes" id="UP000639274">
    <property type="component" value="Chromosome"/>
</dbReference>
<evidence type="ECO:0000313" key="2">
    <source>
        <dbReference type="EMBL" id="QSX77639.1"/>
    </source>
</evidence>
<proteinExistence type="predicted"/>
<evidence type="ECO:0000313" key="3">
    <source>
        <dbReference type="Proteomes" id="UP000639274"/>
    </source>
</evidence>
<dbReference type="KEGG" id="lsf:I8J32_012920"/>
<keyword evidence="3" id="KW-1185">Reference proteome</keyword>
<dbReference type="InterPro" id="IPR051058">
    <property type="entry name" value="GDSL_Est/Lipase"/>
</dbReference>
<organism evidence="2 3">
    <name type="scientific">Agrilutibacter solisilvae</name>
    <dbReference type="NCBI Taxonomy" id="2763317"/>
    <lineage>
        <taxon>Bacteria</taxon>
        <taxon>Pseudomonadati</taxon>
        <taxon>Pseudomonadota</taxon>
        <taxon>Gammaproteobacteria</taxon>
        <taxon>Lysobacterales</taxon>
        <taxon>Lysobacteraceae</taxon>
        <taxon>Agrilutibacter</taxon>
    </lineage>
</organism>
<gene>
    <name evidence="2" type="ORF">I8J32_012920</name>
</gene>
<dbReference type="GO" id="GO:0016788">
    <property type="term" value="F:hydrolase activity, acting on ester bonds"/>
    <property type="evidence" value="ECO:0007669"/>
    <property type="project" value="UniProtKB-ARBA"/>
</dbReference>
<accession>A0A974XXL2</accession>
<dbReference type="Gene3D" id="3.40.50.1110">
    <property type="entry name" value="SGNH hydrolase"/>
    <property type="match status" value="1"/>
</dbReference>
<dbReference type="InterPro" id="IPR036514">
    <property type="entry name" value="SGNH_hydro_sf"/>
</dbReference>
<dbReference type="PANTHER" id="PTHR45648:SF22">
    <property type="entry name" value="GDSL LIPASE_ACYLHYDROLASE FAMILY PROTEIN (AFU_ORTHOLOGUE AFUA_4G14700)"/>
    <property type="match status" value="1"/>
</dbReference>
<dbReference type="PANTHER" id="PTHR45648">
    <property type="entry name" value="GDSL LIPASE/ACYLHYDROLASE FAMILY PROTEIN (AFU_ORTHOLOGUE AFUA_4G14700)"/>
    <property type="match status" value="1"/>
</dbReference>